<dbReference type="GO" id="GO:0051301">
    <property type="term" value="P:cell division"/>
    <property type="evidence" value="ECO:0007669"/>
    <property type="project" value="UniProtKB-KW"/>
</dbReference>
<comment type="similarity">
    <text evidence="1">Belongs to the CDC6/cdc18 family.</text>
</comment>
<dbReference type="AlphaFoldDB" id="A0A7K7GM24"/>
<dbReference type="Pfam" id="PF22606">
    <property type="entry name" value="Cdc6-ORC-like_ATPase_lid"/>
    <property type="match status" value="1"/>
</dbReference>
<evidence type="ECO:0000313" key="8">
    <source>
        <dbReference type="Proteomes" id="UP000529965"/>
    </source>
</evidence>
<dbReference type="GO" id="GO:0033314">
    <property type="term" value="P:mitotic DNA replication checkpoint signaling"/>
    <property type="evidence" value="ECO:0007669"/>
    <property type="project" value="TreeGrafter"/>
</dbReference>
<evidence type="ECO:0000256" key="3">
    <source>
        <dbReference type="ARBA" id="ARBA00022705"/>
    </source>
</evidence>
<keyword evidence="8" id="KW-1185">Reference proteome</keyword>
<dbReference type="Gene3D" id="3.40.50.300">
    <property type="entry name" value="P-loop containing nucleotide triphosphate hydrolases"/>
    <property type="match status" value="1"/>
</dbReference>
<accession>A0A7K7GM24</accession>
<dbReference type="EMBL" id="VZSK01001342">
    <property type="protein sequence ID" value="NWY70535.1"/>
    <property type="molecule type" value="Genomic_DNA"/>
</dbReference>
<comment type="caution">
    <text evidence="7">The sequence shown here is derived from an EMBL/GenBank/DDBJ whole genome shotgun (WGS) entry which is preliminary data.</text>
</comment>
<feature type="domain" description="Cdc6/ORC1-like ATPase lid" evidence="6">
    <location>
        <begin position="218"/>
        <end position="276"/>
    </location>
</feature>
<keyword evidence="2" id="KW-0132">Cell division</keyword>
<dbReference type="InterPro" id="IPR041664">
    <property type="entry name" value="AAA_16"/>
</dbReference>
<evidence type="ECO:0000259" key="6">
    <source>
        <dbReference type="Pfam" id="PF22606"/>
    </source>
</evidence>
<keyword evidence="4" id="KW-0131">Cell cycle</keyword>
<dbReference type="GO" id="GO:0006270">
    <property type="term" value="P:DNA replication initiation"/>
    <property type="evidence" value="ECO:0007669"/>
    <property type="project" value="TreeGrafter"/>
</dbReference>
<feature type="non-terminal residue" evidence="7">
    <location>
        <position position="1"/>
    </location>
</feature>
<dbReference type="PANTHER" id="PTHR10763">
    <property type="entry name" value="CELL DIVISION CONTROL PROTEIN 6-RELATED"/>
    <property type="match status" value="1"/>
</dbReference>
<evidence type="ECO:0000259" key="5">
    <source>
        <dbReference type="Pfam" id="PF13191"/>
    </source>
</evidence>
<sequence length="291" mass="31575">APRAGTCYQQVKQVLHAAVPERLQGRERETGILRHFLREHVLRRRPGSLYVSGAPGTGKTACLSRVLLDCKVCAVGLLWGWGALGWGQCNVPISMQEELAGSKTVVLNCMALGSPQSVFPALAQHLGLPVATGRERIRSLEKHLTAQGPMVLLVLDELDQLESKGQDVLYTLFEWPQLPNSRLVLVGLANALDLTDRSLARLGAHPAGSPQLLHFPPYTKEQLTRILQERLGQVAGDPVLDSAALQFCARKVSAVSGDARKALDVCRRAVEVVELEVRGQTLLKPLPGGES</sequence>
<dbReference type="Gene3D" id="1.10.8.60">
    <property type="match status" value="1"/>
</dbReference>
<dbReference type="InterPro" id="IPR050311">
    <property type="entry name" value="ORC1/CDC6"/>
</dbReference>
<dbReference type="GO" id="GO:0005634">
    <property type="term" value="C:nucleus"/>
    <property type="evidence" value="ECO:0007669"/>
    <property type="project" value="TreeGrafter"/>
</dbReference>
<dbReference type="GO" id="GO:0003688">
    <property type="term" value="F:DNA replication origin binding"/>
    <property type="evidence" value="ECO:0007669"/>
    <property type="project" value="TreeGrafter"/>
</dbReference>
<organism evidence="7 8">
    <name type="scientific">Erithacus rubecula</name>
    <name type="common">European robin</name>
    <dbReference type="NCBI Taxonomy" id="37610"/>
    <lineage>
        <taxon>Eukaryota</taxon>
        <taxon>Metazoa</taxon>
        <taxon>Chordata</taxon>
        <taxon>Craniata</taxon>
        <taxon>Vertebrata</taxon>
        <taxon>Euteleostomi</taxon>
        <taxon>Archelosauria</taxon>
        <taxon>Archosauria</taxon>
        <taxon>Dinosauria</taxon>
        <taxon>Saurischia</taxon>
        <taxon>Theropoda</taxon>
        <taxon>Coelurosauria</taxon>
        <taxon>Aves</taxon>
        <taxon>Neognathae</taxon>
        <taxon>Neoaves</taxon>
        <taxon>Telluraves</taxon>
        <taxon>Australaves</taxon>
        <taxon>Passeriformes</taxon>
        <taxon>Turdidae</taxon>
        <taxon>Erithacus</taxon>
    </lineage>
</organism>
<evidence type="ECO:0000256" key="2">
    <source>
        <dbReference type="ARBA" id="ARBA00022618"/>
    </source>
</evidence>
<dbReference type="FunFam" id="1.10.8.60:FF:000058">
    <property type="entry name" value="Cell division control protein"/>
    <property type="match status" value="1"/>
</dbReference>
<dbReference type="InterPro" id="IPR054425">
    <property type="entry name" value="Cdc6_ORC1-like_ATPase_lid"/>
</dbReference>
<evidence type="ECO:0000256" key="1">
    <source>
        <dbReference type="ARBA" id="ARBA00006184"/>
    </source>
</evidence>
<protein>
    <submittedName>
        <fullName evidence="7">CDC6 protein</fullName>
    </submittedName>
</protein>
<dbReference type="PANTHER" id="PTHR10763:SF26">
    <property type="entry name" value="CELL DIVISION CONTROL PROTEIN 6 HOMOLOG"/>
    <property type="match status" value="1"/>
</dbReference>
<dbReference type="InterPro" id="IPR027417">
    <property type="entry name" value="P-loop_NTPase"/>
</dbReference>
<gene>
    <name evidence="7" type="primary">Cdc6</name>
    <name evidence="7" type="ORF">ERIRUB_R10914</name>
</gene>
<dbReference type="FunFam" id="3.40.50.300:FF:000547">
    <property type="entry name" value="Cell division control protein"/>
    <property type="match status" value="1"/>
</dbReference>
<keyword evidence="3" id="KW-0235">DNA replication</keyword>
<dbReference type="Pfam" id="PF13191">
    <property type="entry name" value="AAA_16"/>
    <property type="match status" value="1"/>
</dbReference>
<feature type="non-terminal residue" evidence="7">
    <location>
        <position position="291"/>
    </location>
</feature>
<feature type="domain" description="Orc1-like AAA ATPase" evidence="5">
    <location>
        <begin position="22"/>
        <end position="184"/>
    </location>
</feature>
<dbReference type="Proteomes" id="UP000529965">
    <property type="component" value="Unassembled WGS sequence"/>
</dbReference>
<reference evidence="7 8" key="1">
    <citation type="submission" date="2019-09" db="EMBL/GenBank/DDBJ databases">
        <title>Bird 10,000 Genomes (B10K) Project - Family phase.</title>
        <authorList>
            <person name="Zhang G."/>
        </authorList>
    </citation>
    <scope>NUCLEOTIDE SEQUENCE [LARGE SCALE GENOMIC DNA]</scope>
    <source>
        <strain evidence="7">OUT-0015</strain>
        <tissue evidence="7">Blood</tissue>
    </source>
</reference>
<proteinExistence type="inferred from homology"/>
<dbReference type="SUPFAM" id="SSF52540">
    <property type="entry name" value="P-loop containing nucleoside triphosphate hydrolases"/>
    <property type="match status" value="1"/>
</dbReference>
<evidence type="ECO:0000256" key="4">
    <source>
        <dbReference type="ARBA" id="ARBA00023306"/>
    </source>
</evidence>
<name>A0A7K7GM24_ERIRU</name>
<evidence type="ECO:0000313" key="7">
    <source>
        <dbReference type="EMBL" id="NWY70535.1"/>
    </source>
</evidence>